<keyword evidence="6" id="KW-0479">Metal-binding</keyword>
<dbReference type="Proteomes" id="UP000184432">
    <property type="component" value="Unassembled WGS sequence"/>
</dbReference>
<evidence type="ECO:0000256" key="9">
    <source>
        <dbReference type="ARBA" id="ARBA00022842"/>
    </source>
</evidence>
<evidence type="ECO:0000313" key="11">
    <source>
        <dbReference type="EMBL" id="SHI38104.1"/>
    </source>
</evidence>
<dbReference type="GO" id="GO:0005524">
    <property type="term" value="F:ATP binding"/>
    <property type="evidence" value="ECO:0007669"/>
    <property type="project" value="UniProtKB-KW"/>
</dbReference>
<evidence type="ECO:0000256" key="2">
    <source>
        <dbReference type="ARBA" id="ARBA00007599"/>
    </source>
</evidence>
<evidence type="ECO:0000256" key="1">
    <source>
        <dbReference type="ARBA" id="ARBA00004496"/>
    </source>
</evidence>
<evidence type="ECO:0000256" key="10">
    <source>
        <dbReference type="ARBA" id="ARBA00032441"/>
    </source>
</evidence>
<dbReference type="InterPro" id="IPR003442">
    <property type="entry name" value="T6A_TsaE"/>
</dbReference>
<dbReference type="GO" id="GO:0002949">
    <property type="term" value="P:tRNA threonylcarbamoyladenosine modification"/>
    <property type="evidence" value="ECO:0007669"/>
    <property type="project" value="InterPro"/>
</dbReference>
<keyword evidence="5" id="KW-0819">tRNA processing</keyword>
<evidence type="ECO:0000256" key="3">
    <source>
        <dbReference type="ARBA" id="ARBA00019010"/>
    </source>
</evidence>
<dbReference type="GO" id="GO:0005737">
    <property type="term" value="C:cytoplasm"/>
    <property type="evidence" value="ECO:0007669"/>
    <property type="project" value="UniProtKB-SubCell"/>
</dbReference>
<keyword evidence="4" id="KW-0963">Cytoplasm</keyword>
<dbReference type="AlphaFoldDB" id="A0A1M6ANM0"/>
<dbReference type="Pfam" id="PF02367">
    <property type="entry name" value="TsaE"/>
    <property type="match status" value="1"/>
</dbReference>
<dbReference type="NCBIfam" id="TIGR00150">
    <property type="entry name" value="T6A_YjeE"/>
    <property type="match status" value="1"/>
</dbReference>
<dbReference type="RefSeq" id="WP_073313171.1">
    <property type="nucleotide sequence ID" value="NZ_FQYP01000001.1"/>
</dbReference>
<evidence type="ECO:0000256" key="7">
    <source>
        <dbReference type="ARBA" id="ARBA00022741"/>
    </source>
</evidence>
<accession>A0A1M6ANM0</accession>
<dbReference type="SUPFAM" id="SSF52540">
    <property type="entry name" value="P-loop containing nucleoside triphosphate hydrolases"/>
    <property type="match status" value="1"/>
</dbReference>
<proteinExistence type="inferred from homology"/>
<dbReference type="OrthoDB" id="9815896at2"/>
<gene>
    <name evidence="11" type="ORF">SAMN04488508_101393</name>
</gene>
<evidence type="ECO:0000256" key="5">
    <source>
        <dbReference type="ARBA" id="ARBA00022694"/>
    </source>
</evidence>
<dbReference type="PANTHER" id="PTHR33540:SF2">
    <property type="entry name" value="TRNA THREONYLCARBAMOYLADENOSINE BIOSYNTHESIS PROTEIN TSAE"/>
    <property type="match status" value="1"/>
</dbReference>
<reference evidence="12" key="1">
    <citation type="submission" date="2016-11" db="EMBL/GenBank/DDBJ databases">
        <authorList>
            <person name="Varghese N."/>
            <person name="Submissions S."/>
        </authorList>
    </citation>
    <scope>NUCLEOTIDE SEQUENCE [LARGE SCALE GENOMIC DNA]</scope>
    <source>
        <strain evidence="12">DSM 22623</strain>
    </source>
</reference>
<keyword evidence="7" id="KW-0547">Nucleotide-binding</keyword>
<name>A0A1M6ANM0_9FLAO</name>
<keyword evidence="9" id="KW-0460">Magnesium</keyword>
<dbReference type="GO" id="GO:0046872">
    <property type="term" value="F:metal ion binding"/>
    <property type="evidence" value="ECO:0007669"/>
    <property type="project" value="UniProtKB-KW"/>
</dbReference>
<evidence type="ECO:0000313" key="12">
    <source>
        <dbReference type="Proteomes" id="UP000184432"/>
    </source>
</evidence>
<comment type="subcellular location">
    <subcellularLocation>
        <location evidence="1">Cytoplasm</location>
    </subcellularLocation>
</comment>
<dbReference type="PANTHER" id="PTHR33540">
    <property type="entry name" value="TRNA THREONYLCARBAMOYLADENOSINE BIOSYNTHESIS PROTEIN TSAE"/>
    <property type="match status" value="1"/>
</dbReference>
<keyword evidence="12" id="KW-1185">Reference proteome</keyword>
<evidence type="ECO:0000256" key="6">
    <source>
        <dbReference type="ARBA" id="ARBA00022723"/>
    </source>
</evidence>
<evidence type="ECO:0000256" key="8">
    <source>
        <dbReference type="ARBA" id="ARBA00022840"/>
    </source>
</evidence>
<dbReference type="Gene3D" id="3.40.50.300">
    <property type="entry name" value="P-loop containing nucleotide triphosphate hydrolases"/>
    <property type="match status" value="1"/>
</dbReference>
<organism evidence="11 12">
    <name type="scientific">Aquimarina spongiae</name>
    <dbReference type="NCBI Taxonomy" id="570521"/>
    <lineage>
        <taxon>Bacteria</taxon>
        <taxon>Pseudomonadati</taxon>
        <taxon>Bacteroidota</taxon>
        <taxon>Flavobacteriia</taxon>
        <taxon>Flavobacteriales</taxon>
        <taxon>Flavobacteriaceae</taxon>
        <taxon>Aquimarina</taxon>
    </lineage>
</organism>
<dbReference type="STRING" id="570521.SAMN04488508_101393"/>
<dbReference type="EMBL" id="FQYP01000001">
    <property type="protein sequence ID" value="SHI38104.1"/>
    <property type="molecule type" value="Genomic_DNA"/>
</dbReference>
<comment type="similarity">
    <text evidence="2">Belongs to the TsaE family.</text>
</comment>
<dbReference type="InterPro" id="IPR027417">
    <property type="entry name" value="P-loop_NTPase"/>
</dbReference>
<keyword evidence="8" id="KW-0067">ATP-binding</keyword>
<protein>
    <recommendedName>
        <fullName evidence="3">tRNA threonylcarbamoyladenosine biosynthesis protein TsaE</fullName>
    </recommendedName>
    <alternativeName>
        <fullName evidence="10">t(6)A37 threonylcarbamoyladenosine biosynthesis protein TsaE</fullName>
    </alternativeName>
</protein>
<evidence type="ECO:0000256" key="4">
    <source>
        <dbReference type="ARBA" id="ARBA00022490"/>
    </source>
</evidence>
<sequence>MTITYSLEELLDIAEQVIAHTTNKIISFDGDMGIGKTTLIKQICKQLGVQDGITSPTYSLVNEYEGDEGPIYHFDFYRIEDEEEAYHIGFEEYLESGAWVFIEWPDRVKNILPMDIATVKIVLTEDGKRRITVA</sequence>